<dbReference type="AlphaFoldDB" id="A0AA85AAG4"/>
<accession>A0AA85AAG4</accession>
<sequence length="89" mass="9997">MWNSLDGCLVDGSNLNDNIHFLGSGYFTTGGSIGFSRPSNSSHFSNIQLTVRLNINLPNAECYSLKYFSWEFIVSSRIHLSGFFIIEQL</sequence>
<evidence type="ECO:0000313" key="1">
    <source>
        <dbReference type="Proteomes" id="UP000050790"/>
    </source>
</evidence>
<name>A0AA85AAG4_9TREM</name>
<dbReference type="Proteomes" id="UP000050790">
    <property type="component" value="Unassembled WGS sequence"/>
</dbReference>
<proteinExistence type="predicted"/>
<evidence type="ECO:0000313" key="2">
    <source>
        <dbReference type="WBParaSite" id="SMRG1_74070.1"/>
    </source>
</evidence>
<reference evidence="2" key="1">
    <citation type="submission" date="2023-11" db="UniProtKB">
        <authorList>
            <consortium name="WormBaseParasite"/>
        </authorList>
    </citation>
    <scope>IDENTIFICATION</scope>
</reference>
<organism evidence="1 2">
    <name type="scientific">Schistosoma margrebowiei</name>
    <dbReference type="NCBI Taxonomy" id="48269"/>
    <lineage>
        <taxon>Eukaryota</taxon>
        <taxon>Metazoa</taxon>
        <taxon>Spiralia</taxon>
        <taxon>Lophotrochozoa</taxon>
        <taxon>Platyhelminthes</taxon>
        <taxon>Trematoda</taxon>
        <taxon>Digenea</taxon>
        <taxon>Strigeidida</taxon>
        <taxon>Schistosomatoidea</taxon>
        <taxon>Schistosomatidae</taxon>
        <taxon>Schistosoma</taxon>
    </lineage>
</organism>
<dbReference type="WBParaSite" id="SMRG1_74070.1">
    <property type="protein sequence ID" value="SMRG1_74070.1"/>
    <property type="gene ID" value="SMRG1_74070"/>
</dbReference>
<protein>
    <submittedName>
        <fullName evidence="2">Uncharacterized protein</fullName>
    </submittedName>
</protein>